<protein>
    <recommendedName>
        <fullName evidence="8">tRNA-specific adenosine deaminase</fullName>
        <ecNumber evidence="8">3.5.4.33</ecNumber>
    </recommendedName>
</protein>
<dbReference type="SUPFAM" id="SSF53927">
    <property type="entry name" value="Cytidine deaminase-like"/>
    <property type="match status" value="1"/>
</dbReference>
<evidence type="ECO:0000256" key="5">
    <source>
        <dbReference type="ARBA" id="ARBA00022801"/>
    </source>
</evidence>
<evidence type="ECO:0000256" key="6">
    <source>
        <dbReference type="ARBA" id="ARBA00022833"/>
    </source>
</evidence>
<dbReference type="GO" id="GO:0052717">
    <property type="term" value="F:tRNA-specific adenosine-34 deaminase activity"/>
    <property type="evidence" value="ECO:0007669"/>
    <property type="project" value="UniProtKB-EC"/>
</dbReference>
<name>A0ABS8WF30_9GAMM</name>
<comment type="caution">
    <text evidence="10">The sequence shown here is derived from an EMBL/GenBank/DDBJ whole genome shotgun (WGS) entry which is preliminary data.</text>
</comment>
<sequence>MSELDEKWMRYALALADKAKAIGEIPVGAVLVKNDQVIGEGWNQSIKLNDPCAHAEIIALRQAGAHLNNYRLLDTTLYVTLEPCPMCAGAMVHGRVARLVYGASDAKTGSAGSVFNLVATDKLNHSLDVCTGILSEQCSEKISAFFRQRRAEHKALKLAQKAAVAKGEC</sequence>
<dbReference type="EMBL" id="JAIMJA010000024">
    <property type="protein sequence ID" value="MCE2596742.1"/>
    <property type="molecule type" value="Genomic_DNA"/>
</dbReference>
<dbReference type="CDD" id="cd01285">
    <property type="entry name" value="nucleoside_deaminase"/>
    <property type="match status" value="1"/>
</dbReference>
<evidence type="ECO:0000256" key="3">
    <source>
        <dbReference type="ARBA" id="ARBA00022694"/>
    </source>
</evidence>
<proteinExistence type="inferred from homology"/>
<dbReference type="Proteomes" id="UP001201273">
    <property type="component" value="Unassembled WGS sequence"/>
</dbReference>
<comment type="subunit">
    <text evidence="2 8">Homodimer.</text>
</comment>
<accession>A0ABS8WF30</accession>
<dbReference type="RefSeq" id="WP_233054410.1">
    <property type="nucleotide sequence ID" value="NZ_JAIMJA010000024.1"/>
</dbReference>
<dbReference type="EC" id="3.5.4.33" evidence="8"/>
<dbReference type="PROSITE" id="PS00903">
    <property type="entry name" value="CYT_DCMP_DEAMINASES_1"/>
    <property type="match status" value="1"/>
</dbReference>
<dbReference type="HAMAP" id="MF_00972">
    <property type="entry name" value="tRNA_aden_deaminase"/>
    <property type="match status" value="1"/>
</dbReference>
<evidence type="ECO:0000313" key="11">
    <source>
        <dbReference type="Proteomes" id="UP001201273"/>
    </source>
</evidence>
<evidence type="ECO:0000256" key="2">
    <source>
        <dbReference type="ARBA" id="ARBA00011738"/>
    </source>
</evidence>
<comment type="similarity">
    <text evidence="1">Belongs to the cytidine and deoxycytidylate deaminase family. ADAT2 subfamily.</text>
</comment>
<reference evidence="10 11" key="1">
    <citation type="journal article" date="2022" name="Environ. Microbiol. Rep.">
        <title>Eco-phylogenetic analyses reveal divergent evolution of vitamin B12 metabolism in the marine bacterial family 'Psychromonadaceae'.</title>
        <authorList>
            <person name="Jin X."/>
            <person name="Yang Y."/>
            <person name="Cao H."/>
            <person name="Gao B."/>
            <person name="Zhao Z."/>
        </authorList>
    </citation>
    <scope>NUCLEOTIDE SEQUENCE [LARGE SCALE GENOMIC DNA]</scope>
    <source>
        <strain evidence="10 11">MKS20</strain>
    </source>
</reference>
<dbReference type="PROSITE" id="PS51747">
    <property type="entry name" value="CYT_DCMP_DEAMINASES_2"/>
    <property type="match status" value="1"/>
</dbReference>
<dbReference type="PANTHER" id="PTHR11079:SF202">
    <property type="entry name" value="TRNA-SPECIFIC ADENOSINE DEAMINASE"/>
    <property type="match status" value="1"/>
</dbReference>
<keyword evidence="3 8" id="KW-0819">tRNA processing</keyword>
<evidence type="ECO:0000259" key="9">
    <source>
        <dbReference type="PROSITE" id="PS51747"/>
    </source>
</evidence>
<evidence type="ECO:0000256" key="4">
    <source>
        <dbReference type="ARBA" id="ARBA00022723"/>
    </source>
</evidence>
<evidence type="ECO:0000256" key="7">
    <source>
        <dbReference type="ARBA" id="ARBA00048045"/>
    </source>
</evidence>
<dbReference type="NCBIfam" id="NF008113">
    <property type="entry name" value="PRK10860.1"/>
    <property type="match status" value="1"/>
</dbReference>
<feature type="binding site" evidence="8">
    <location>
        <position position="84"/>
    </location>
    <ligand>
        <name>Zn(2+)</name>
        <dbReference type="ChEBI" id="CHEBI:29105"/>
        <note>catalytic</note>
    </ligand>
</feature>
<organism evidence="10 11">
    <name type="scientific">Motilimonas cestriensis</name>
    <dbReference type="NCBI Taxonomy" id="2742685"/>
    <lineage>
        <taxon>Bacteria</taxon>
        <taxon>Pseudomonadati</taxon>
        <taxon>Pseudomonadota</taxon>
        <taxon>Gammaproteobacteria</taxon>
        <taxon>Alteromonadales</taxon>
        <taxon>Alteromonadales genera incertae sedis</taxon>
        <taxon>Motilimonas</taxon>
    </lineage>
</organism>
<feature type="active site" description="Proton donor" evidence="8">
    <location>
        <position position="56"/>
    </location>
</feature>
<dbReference type="Pfam" id="PF00383">
    <property type="entry name" value="dCMP_cyt_deam_1"/>
    <property type="match status" value="1"/>
</dbReference>
<comment type="function">
    <text evidence="8">Catalyzes the deamination of adenosine to inosine at the wobble position 34 of tRNA(Arg2).</text>
</comment>
<gene>
    <name evidence="8 10" type="primary">tadA</name>
    <name evidence="10" type="ORF">K6Y31_18320</name>
</gene>
<dbReference type="InterPro" id="IPR016192">
    <property type="entry name" value="APOBEC/CMP_deaminase_Zn-bd"/>
</dbReference>
<evidence type="ECO:0000313" key="10">
    <source>
        <dbReference type="EMBL" id="MCE2596742.1"/>
    </source>
</evidence>
<dbReference type="Gene3D" id="3.40.140.10">
    <property type="entry name" value="Cytidine Deaminase, domain 2"/>
    <property type="match status" value="1"/>
</dbReference>
<dbReference type="InterPro" id="IPR016193">
    <property type="entry name" value="Cytidine_deaminase-like"/>
</dbReference>
<keyword evidence="6 8" id="KW-0862">Zinc</keyword>
<feature type="binding site" evidence="8">
    <location>
        <position position="54"/>
    </location>
    <ligand>
        <name>Zn(2+)</name>
        <dbReference type="ChEBI" id="CHEBI:29105"/>
        <note>catalytic</note>
    </ligand>
</feature>
<keyword evidence="5 8" id="KW-0378">Hydrolase</keyword>
<comment type="catalytic activity">
    <reaction evidence="7 8">
        <text>adenosine(34) in tRNA + H2O + H(+) = inosine(34) in tRNA + NH4(+)</text>
        <dbReference type="Rhea" id="RHEA:43168"/>
        <dbReference type="Rhea" id="RHEA-COMP:10373"/>
        <dbReference type="Rhea" id="RHEA-COMP:10374"/>
        <dbReference type="ChEBI" id="CHEBI:15377"/>
        <dbReference type="ChEBI" id="CHEBI:15378"/>
        <dbReference type="ChEBI" id="CHEBI:28938"/>
        <dbReference type="ChEBI" id="CHEBI:74411"/>
        <dbReference type="ChEBI" id="CHEBI:82852"/>
        <dbReference type="EC" id="3.5.4.33"/>
    </reaction>
</comment>
<feature type="binding site" evidence="8">
    <location>
        <position position="87"/>
    </location>
    <ligand>
        <name>Zn(2+)</name>
        <dbReference type="ChEBI" id="CHEBI:29105"/>
        <note>catalytic</note>
    </ligand>
</feature>
<comment type="cofactor">
    <cofactor evidence="8">
        <name>Zn(2+)</name>
        <dbReference type="ChEBI" id="CHEBI:29105"/>
    </cofactor>
    <text evidence="8">Binds 1 zinc ion per subunit.</text>
</comment>
<evidence type="ECO:0000256" key="1">
    <source>
        <dbReference type="ARBA" id="ARBA00010669"/>
    </source>
</evidence>
<dbReference type="InterPro" id="IPR028883">
    <property type="entry name" value="tRNA_aden_deaminase"/>
</dbReference>
<dbReference type="PANTHER" id="PTHR11079">
    <property type="entry name" value="CYTOSINE DEAMINASE FAMILY MEMBER"/>
    <property type="match status" value="1"/>
</dbReference>
<keyword evidence="4 8" id="KW-0479">Metal-binding</keyword>
<keyword evidence="11" id="KW-1185">Reference proteome</keyword>
<feature type="domain" description="CMP/dCMP-type deaminase" evidence="9">
    <location>
        <begin position="3"/>
        <end position="115"/>
    </location>
</feature>
<dbReference type="InterPro" id="IPR002125">
    <property type="entry name" value="CMP_dCMP_dom"/>
</dbReference>
<evidence type="ECO:0000256" key="8">
    <source>
        <dbReference type="HAMAP-Rule" id="MF_00972"/>
    </source>
</evidence>